<evidence type="ECO:0000259" key="1">
    <source>
        <dbReference type="Pfam" id="PF00646"/>
    </source>
</evidence>
<dbReference type="EnsemblPlants" id="KEH24176">
    <property type="protein sequence ID" value="KEH24176"/>
    <property type="gene ID" value="MTR_7g105510"/>
</dbReference>
<dbReference type="PANTHER" id="PTHR34145">
    <property type="entry name" value="OS02G0105600 PROTEIN"/>
    <property type="match status" value="1"/>
</dbReference>
<evidence type="ECO:0000313" key="5">
    <source>
        <dbReference type="EnsemblPlants" id="KEH24176"/>
    </source>
</evidence>
<accession>A0A072U485</accession>
<reference evidence="3 6" key="2">
    <citation type="journal article" date="2014" name="BMC Genomics">
        <title>An improved genome release (version Mt4.0) for the model legume Medicago truncatula.</title>
        <authorList>
            <person name="Tang H."/>
            <person name="Krishnakumar V."/>
            <person name="Bidwell S."/>
            <person name="Rosen B."/>
            <person name="Chan A."/>
            <person name="Zhou S."/>
            <person name="Gentzbittel L."/>
            <person name="Childs K.L."/>
            <person name="Yandell M."/>
            <person name="Gundlach H."/>
            <person name="Mayer K.F."/>
            <person name="Schwartz D.C."/>
            <person name="Town C.D."/>
        </authorList>
    </citation>
    <scope>GENOME REANNOTATION</scope>
    <source>
        <strain evidence="3">A17</strain>
        <strain evidence="5 6">cv. Jemalong A17</strain>
    </source>
</reference>
<keyword evidence="6" id="KW-1185">Reference proteome</keyword>
<reference evidence="5" key="3">
    <citation type="submission" date="2015-04" db="UniProtKB">
        <authorList>
            <consortium name="EnsemblPlants"/>
        </authorList>
    </citation>
    <scope>IDENTIFICATION</scope>
    <source>
        <strain evidence="5">cv. Jemalong A17</strain>
    </source>
</reference>
<dbReference type="Proteomes" id="UP000002051">
    <property type="component" value="Unassembled WGS sequence"/>
</dbReference>
<dbReference type="Pfam" id="PF00646">
    <property type="entry name" value="F-box"/>
    <property type="match status" value="1"/>
</dbReference>
<dbReference type="InterPro" id="IPR032675">
    <property type="entry name" value="LRR_dom_sf"/>
</dbReference>
<evidence type="ECO:0000313" key="3">
    <source>
        <dbReference type="EMBL" id="KEH24176.1"/>
    </source>
</evidence>
<organism evidence="3 6">
    <name type="scientific">Medicago truncatula</name>
    <name type="common">Barrel medic</name>
    <name type="synonym">Medicago tribuloides</name>
    <dbReference type="NCBI Taxonomy" id="3880"/>
    <lineage>
        <taxon>Eukaryota</taxon>
        <taxon>Viridiplantae</taxon>
        <taxon>Streptophyta</taxon>
        <taxon>Embryophyta</taxon>
        <taxon>Tracheophyta</taxon>
        <taxon>Spermatophyta</taxon>
        <taxon>Magnoliopsida</taxon>
        <taxon>eudicotyledons</taxon>
        <taxon>Gunneridae</taxon>
        <taxon>Pentapetalae</taxon>
        <taxon>rosids</taxon>
        <taxon>fabids</taxon>
        <taxon>Fabales</taxon>
        <taxon>Fabaceae</taxon>
        <taxon>Papilionoideae</taxon>
        <taxon>50 kb inversion clade</taxon>
        <taxon>NPAAA clade</taxon>
        <taxon>Hologalegina</taxon>
        <taxon>IRL clade</taxon>
        <taxon>Trifolieae</taxon>
        <taxon>Medicago</taxon>
    </lineage>
</organism>
<evidence type="ECO:0000259" key="2">
    <source>
        <dbReference type="Pfam" id="PF23622"/>
    </source>
</evidence>
<sequence length="341" mass="39234">MKRCKKLKSESRAMKRCKKLKSESPAMKRCTKLESELPDCIISYIFSKFGLKDLVKTSALSKRWIHEWGLRTDLNFDLHTMFDYNTIQDLPNTLPLFQRFHFQSQFATRLDQFMLHYKGAIIRSIRVNFPLGNEHRDAIDRLISKGIAKGVKHIELLLSSETNDTIDSIPPYKFPLTLLSDFDSLTYMHLQNCFLLEPLDFSGFKNLRTLVLHLVDVNQKLLQSLCSNCSHLADFTLDDCQFTSNVIINSPTLLRLNIVNCGVKRGDNGEVKIPEYITIIIIASNLSSFEYSCHKLFLVHLMNIQAPMLSKFSFRGMEFSKPVGFSVLKNVTKITLDRPLI</sequence>
<dbReference type="Gramene" id="rna43482">
    <property type="protein sequence ID" value="RHN48734.1"/>
    <property type="gene ID" value="gene43482"/>
</dbReference>
<evidence type="ECO:0000313" key="4">
    <source>
        <dbReference type="EMBL" id="RHN48734.1"/>
    </source>
</evidence>
<dbReference type="InterPro" id="IPR053772">
    <property type="entry name" value="At1g61320/At1g61330-like"/>
</dbReference>
<dbReference type="InterPro" id="IPR001810">
    <property type="entry name" value="F-box_dom"/>
</dbReference>
<gene>
    <name evidence="3" type="ordered locus">MTR_7g105510</name>
    <name evidence="4" type="ORF">MtrunA17_Chr7g0266931</name>
</gene>
<reference evidence="3 6" key="1">
    <citation type="journal article" date="2011" name="Nature">
        <title>The Medicago genome provides insight into the evolution of rhizobial symbioses.</title>
        <authorList>
            <person name="Young N.D."/>
            <person name="Debelle F."/>
            <person name="Oldroyd G.E."/>
            <person name="Geurts R."/>
            <person name="Cannon S.B."/>
            <person name="Udvardi M.K."/>
            <person name="Benedito V.A."/>
            <person name="Mayer K.F."/>
            <person name="Gouzy J."/>
            <person name="Schoof H."/>
            <person name="Van de Peer Y."/>
            <person name="Proost S."/>
            <person name="Cook D.R."/>
            <person name="Meyers B.C."/>
            <person name="Spannagl M."/>
            <person name="Cheung F."/>
            <person name="De Mita S."/>
            <person name="Krishnakumar V."/>
            <person name="Gundlach H."/>
            <person name="Zhou S."/>
            <person name="Mudge J."/>
            <person name="Bharti A.K."/>
            <person name="Murray J.D."/>
            <person name="Naoumkina M.A."/>
            <person name="Rosen B."/>
            <person name="Silverstein K.A."/>
            <person name="Tang H."/>
            <person name="Rombauts S."/>
            <person name="Zhao P.X."/>
            <person name="Zhou P."/>
            <person name="Barbe V."/>
            <person name="Bardou P."/>
            <person name="Bechner M."/>
            <person name="Bellec A."/>
            <person name="Berger A."/>
            <person name="Berges H."/>
            <person name="Bidwell S."/>
            <person name="Bisseling T."/>
            <person name="Choisne N."/>
            <person name="Couloux A."/>
            <person name="Denny R."/>
            <person name="Deshpande S."/>
            <person name="Dai X."/>
            <person name="Doyle J.J."/>
            <person name="Dudez A.M."/>
            <person name="Farmer A.D."/>
            <person name="Fouteau S."/>
            <person name="Franken C."/>
            <person name="Gibelin C."/>
            <person name="Gish J."/>
            <person name="Goldstein S."/>
            <person name="Gonzalez A.J."/>
            <person name="Green P.J."/>
            <person name="Hallab A."/>
            <person name="Hartog M."/>
            <person name="Hua A."/>
            <person name="Humphray S.J."/>
            <person name="Jeong D.H."/>
            <person name="Jing Y."/>
            <person name="Jocker A."/>
            <person name="Kenton S.M."/>
            <person name="Kim D.J."/>
            <person name="Klee K."/>
            <person name="Lai H."/>
            <person name="Lang C."/>
            <person name="Lin S."/>
            <person name="Macmil S.L."/>
            <person name="Magdelenat G."/>
            <person name="Matthews L."/>
            <person name="McCorrison J."/>
            <person name="Monaghan E.L."/>
            <person name="Mun J.H."/>
            <person name="Najar F.Z."/>
            <person name="Nicholson C."/>
            <person name="Noirot C."/>
            <person name="O'Bleness M."/>
            <person name="Paule C.R."/>
            <person name="Poulain J."/>
            <person name="Prion F."/>
            <person name="Qin B."/>
            <person name="Qu C."/>
            <person name="Retzel E.F."/>
            <person name="Riddle C."/>
            <person name="Sallet E."/>
            <person name="Samain S."/>
            <person name="Samson N."/>
            <person name="Sanders I."/>
            <person name="Saurat O."/>
            <person name="Scarpelli C."/>
            <person name="Schiex T."/>
            <person name="Segurens B."/>
            <person name="Severin A.J."/>
            <person name="Sherrier D.J."/>
            <person name="Shi R."/>
            <person name="Sims S."/>
            <person name="Singer S.R."/>
            <person name="Sinharoy S."/>
            <person name="Sterck L."/>
            <person name="Viollet A."/>
            <person name="Wang B.B."/>
            <person name="Wang K."/>
            <person name="Wang M."/>
            <person name="Wang X."/>
            <person name="Warfsmann J."/>
            <person name="Weissenbach J."/>
            <person name="White D.D."/>
            <person name="White J.D."/>
            <person name="Wiley G.B."/>
            <person name="Wincker P."/>
            <person name="Xing Y."/>
            <person name="Yang L."/>
            <person name="Yao Z."/>
            <person name="Ying F."/>
            <person name="Zhai J."/>
            <person name="Zhou L."/>
            <person name="Zuber A."/>
            <person name="Denarie J."/>
            <person name="Dixon R.A."/>
            <person name="May G.D."/>
            <person name="Schwartz D.C."/>
            <person name="Rogers J."/>
            <person name="Quetier F."/>
            <person name="Town C.D."/>
            <person name="Roe B.A."/>
        </authorList>
    </citation>
    <scope>NUCLEOTIDE SEQUENCE [LARGE SCALE GENOMIC DNA]</scope>
    <source>
        <strain evidence="3">A17</strain>
        <strain evidence="5 6">cv. Jemalong A17</strain>
    </source>
</reference>
<dbReference type="AlphaFoldDB" id="A0A072U485"/>
<dbReference type="EMBL" id="CM001223">
    <property type="protein sequence ID" value="KEH24176.1"/>
    <property type="molecule type" value="Genomic_DNA"/>
</dbReference>
<protein>
    <submittedName>
        <fullName evidence="3">F-box protein</fullName>
    </submittedName>
    <submittedName>
        <fullName evidence="4">Putative F-box domain, leucine-rich repeat domain, L domain-containing protein</fullName>
    </submittedName>
</protein>
<dbReference type="SUPFAM" id="SSF52047">
    <property type="entry name" value="RNI-like"/>
    <property type="match status" value="1"/>
</dbReference>
<reference evidence="4" key="4">
    <citation type="journal article" date="2018" name="Nat. Plants">
        <title>Whole-genome landscape of Medicago truncatula symbiotic genes.</title>
        <authorList>
            <person name="Pecrix Y."/>
            <person name="Gamas P."/>
            <person name="Carrere S."/>
        </authorList>
    </citation>
    <scope>NUCLEOTIDE SEQUENCE</scope>
    <source>
        <tissue evidence="4">Leaves</tissue>
    </source>
</reference>
<dbReference type="Proteomes" id="UP000265566">
    <property type="component" value="Chromosome 7"/>
</dbReference>
<dbReference type="Pfam" id="PF23622">
    <property type="entry name" value="LRR_At1g61320_AtMIF1"/>
    <property type="match status" value="1"/>
</dbReference>
<evidence type="ECO:0000313" key="6">
    <source>
        <dbReference type="Proteomes" id="UP000002051"/>
    </source>
</evidence>
<dbReference type="InterPro" id="IPR036047">
    <property type="entry name" value="F-box-like_dom_sf"/>
</dbReference>
<dbReference type="HOGENOM" id="CLU_010721_13_0_1"/>
<feature type="domain" description="F-box" evidence="1">
    <location>
        <begin position="35"/>
        <end position="64"/>
    </location>
</feature>
<dbReference type="PANTHER" id="PTHR34145:SF28">
    <property type="entry name" value="F-BOX DOMAIN-CONTAINING PROTEIN"/>
    <property type="match status" value="1"/>
</dbReference>
<dbReference type="SUPFAM" id="SSF81383">
    <property type="entry name" value="F-box domain"/>
    <property type="match status" value="1"/>
</dbReference>
<feature type="domain" description="At1g61320/AtMIF1 LRR" evidence="2">
    <location>
        <begin position="133"/>
        <end position="295"/>
    </location>
</feature>
<dbReference type="EMBL" id="PSQE01000007">
    <property type="protein sequence ID" value="RHN48734.1"/>
    <property type="molecule type" value="Genomic_DNA"/>
</dbReference>
<dbReference type="STRING" id="3880.A0A072U485"/>
<dbReference type="Gene3D" id="3.80.10.10">
    <property type="entry name" value="Ribonuclease Inhibitor"/>
    <property type="match status" value="1"/>
</dbReference>
<dbReference type="InterPro" id="IPR055357">
    <property type="entry name" value="LRR_At1g61320_AtMIF1"/>
</dbReference>
<proteinExistence type="predicted"/>
<name>A0A072U485_MEDTR</name>